<evidence type="ECO:0000313" key="2">
    <source>
        <dbReference type="Proteomes" id="UP001196413"/>
    </source>
</evidence>
<dbReference type="Proteomes" id="UP001196413">
    <property type="component" value="Unassembled WGS sequence"/>
</dbReference>
<reference evidence="1" key="1">
    <citation type="submission" date="2021-06" db="EMBL/GenBank/DDBJ databases">
        <title>Parelaphostrongylus tenuis whole genome reference sequence.</title>
        <authorList>
            <person name="Garwood T.J."/>
            <person name="Larsen P.A."/>
            <person name="Fountain-Jones N.M."/>
            <person name="Garbe J.R."/>
            <person name="Macchietto M.G."/>
            <person name="Kania S.A."/>
            <person name="Gerhold R.W."/>
            <person name="Richards J.E."/>
            <person name="Wolf T.M."/>
        </authorList>
    </citation>
    <scope>NUCLEOTIDE SEQUENCE</scope>
    <source>
        <strain evidence="1">MNPRO001-30</strain>
        <tissue evidence="1">Meninges</tissue>
    </source>
</reference>
<gene>
    <name evidence="1" type="ORF">KIN20_033594</name>
</gene>
<keyword evidence="2" id="KW-1185">Reference proteome</keyword>
<protein>
    <submittedName>
        <fullName evidence="1">Uncharacterized protein</fullName>
    </submittedName>
</protein>
<organism evidence="1 2">
    <name type="scientific">Parelaphostrongylus tenuis</name>
    <name type="common">Meningeal worm</name>
    <dbReference type="NCBI Taxonomy" id="148309"/>
    <lineage>
        <taxon>Eukaryota</taxon>
        <taxon>Metazoa</taxon>
        <taxon>Ecdysozoa</taxon>
        <taxon>Nematoda</taxon>
        <taxon>Chromadorea</taxon>
        <taxon>Rhabditida</taxon>
        <taxon>Rhabditina</taxon>
        <taxon>Rhabditomorpha</taxon>
        <taxon>Strongyloidea</taxon>
        <taxon>Metastrongylidae</taxon>
        <taxon>Parelaphostrongylus</taxon>
    </lineage>
</organism>
<comment type="caution">
    <text evidence="1">The sequence shown here is derived from an EMBL/GenBank/DDBJ whole genome shotgun (WGS) entry which is preliminary data.</text>
</comment>
<dbReference type="EMBL" id="JAHQIW010007009">
    <property type="protein sequence ID" value="KAJ1371608.1"/>
    <property type="molecule type" value="Genomic_DNA"/>
</dbReference>
<accession>A0AAD5R891</accession>
<dbReference type="AlphaFoldDB" id="A0AAD5R891"/>
<evidence type="ECO:0000313" key="1">
    <source>
        <dbReference type="EMBL" id="KAJ1371608.1"/>
    </source>
</evidence>
<sequence>MGRDHPTANTQSHIKYSTIIKKISKVNNYVLVRRGLDLEFGTSGRVDDLSVTYRLHS</sequence>
<proteinExistence type="predicted"/>
<name>A0AAD5R891_PARTN</name>